<dbReference type="AlphaFoldDB" id="A0AA36JMZ9"/>
<keyword evidence="9" id="KW-1185">Reference proteome</keyword>
<evidence type="ECO:0000256" key="2">
    <source>
        <dbReference type="ARBA" id="ARBA00022723"/>
    </source>
</evidence>
<feature type="compositionally biased region" description="Basic and acidic residues" evidence="6">
    <location>
        <begin position="61"/>
        <end position="74"/>
    </location>
</feature>
<evidence type="ECO:0000256" key="6">
    <source>
        <dbReference type="SAM" id="MobiDB-lite"/>
    </source>
</evidence>
<keyword evidence="3" id="KW-0223">Dioxygenase</keyword>
<accession>A0AA36JMZ9</accession>
<evidence type="ECO:0000256" key="4">
    <source>
        <dbReference type="ARBA" id="ARBA00023002"/>
    </source>
</evidence>
<evidence type="ECO:0000256" key="5">
    <source>
        <dbReference type="ARBA" id="ARBA00023004"/>
    </source>
</evidence>
<dbReference type="SMART" id="SM00702">
    <property type="entry name" value="P4Hc"/>
    <property type="match status" value="1"/>
</dbReference>
<evidence type="ECO:0000313" key="8">
    <source>
        <dbReference type="EMBL" id="CAJ1408540.1"/>
    </source>
</evidence>
<dbReference type="InterPro" id="IPR005123">
    <property type="entry name" value="Oxoglu/Fe-dep_dioxygenase_dom"/>
</dbReference>
<dbReference type="GO" id="GO:0051213">
    <property type="term" value="F:dioxygenase activity"/>
    <property type="evidence" value="ECO:0007669"/>
    <property type="project" value="UniProtKB-KW"/>
</dbReference>
<keyword evidence="5" id="KW-0408">Iron</keyword>
<dbReference type="Proteomes" id="UP001178507">
    <property type="component" value="Unassembled WGS sequence"/>
</dbReference>
<gene>
    <name evidence="8" type="ORF">EVOR1521_LOCUS29927</name>
</gene>
<dbReference type="Gene3D" id="2.60.120.620">
    <property type="entry name" value="q2cbj1_9rhob like domain"/>
    <property type="match status" value="1"/>
</dbReference>
<dbReference type="PROSITE" id="PS51471">
    <property type="entry name" value="FE2OG_OXY"/>
    <property type="match status" value="1"/>
</dbReference>
<feature type="region of interest" description="Disordered" evidence="6">
    <location>
        <begin position="55"/>
        <end position="74"/>
    </location>
</feature>
<sequence>MTASPVRRRLRSKTAPACVRKSEFKIKERTGDYIVVQALDAKELQLLLAHLKRKRPRPAKMKNEGAGDSDDERKARYADRDSCISWFNIEAECPFVHQRLKKLVREGNNHWPIIKVDGRGELLCTYEDTQYAVYGPGQHFNAWHQDAFAKGNDPEDARQMTVVLMLSERGAYTGGEFQAKVKMPIRKVTRSISLDAGDALLFPAKRLMHRVSKVKSGTRKTLVFWALDKKSSRYHTGGKPDIPG</sequence>
<evidence type="ECO:0000256" key="3">
    <source>
        <dbReference type="ARBA" id="ARBA00022964"/>
    </source>
</evidence>
<dbReference type="GO" id="GO:0031418">
    <property type="term" value="F:L-ascorbic acid binding"/>
    <property type="evidence" value="ECO:0007669"/>
    <property type="project" value="InterPro"/>
</dbReference>
<keyword evidence="2" id="KW-0479">Metal-binding</keyword>
<dbReference type="SUPFAM" id="SSF51197">
    <property type="entry name" value="Clavaminate synthase-like"/>
    <property type="match status" value="1"/>
</dbReference>
<name>A0AA36JMZ9_9DINO</name>
<reference evidence="8" key="1">
    <citation type="submission" date="2023-08" db="EMBL/GenBank/DDBJ databases">
        <authorList>
            <person name="Chen Y."/>
            <person name="Shah S."/>
            <person name="Dougan E. K."/>
            <person name="Thang M."/>
            <person name="Chan C."/>
        </authorList>
    </citation>
    <scope>NUCLEOTIDE SEQUENCE</scope>
</reference>
<comment type="caution">
    <text evidence="8">The sequence shown here is derived from an EMBL/GenBank/DDBJ whole genome shotgun (WGS) entry which is preliminary data.</text>
</comment>
<dbReference type="InterPro" id="IPR006620">
    <property type="entry name" value="Pro_4_hyd_alph"/>
</dbReference>
<evidence type="ECO:0000256" key="1">
    <source>
        <dbReference type="ARBA" id="ARBA00001961"/>
    </source>
</evidence>
<dbReference type="GO" id="GO:0016705">
    <property type="term" value="F:oxidoreductase activity, acting on paired donors, with incorporation or reduction of molecular oxygen"/>
    <property type="evidence" value="ECO:0007669"/>
    <property type="project" value="InterPro"/>
</dbReference>
<proteinExistence type="predicted"/>
<dbReference type="EMBL" id="CAUJNA010003726">
    <property type="protein sequence ID" value="CAJ1408540.1"/>
    <property type="molecule type" value="Genomic_DNA"/>
</dbReference>
<evidence type="ECO:0000259" key="7">
    <source>
        <dbReference type="PROSITE" id="PS51471"/>
    </source>
</evidence>
<comment type="cofactor">
    <cofactor evidence="1">
        <name>L-ascorbate</name>
        <dbReference type="ChEBI" id="CHEBI:38290"/>
    </cofactor>
</comment>
<keyword evidence="4" id="KW-0560">Oxidoreductase</keyword>
<organism evidence="8 9">
    <name type="scientific">Effrenium voratum</name>
    <dbReference type="NCBI Taxonomy" id="2562239"/>
    <lineage>
        <taxon>Eukaryota</taxon>
        <taxon>Sar</taxon>
        <taxon>Alveolata</taxon>
        <taxon>Dinophyceae</taxon>
        <taxon>Suessiales</taxon>
        <taxon>Symbiodiniaceae</taxon>
        <taxon>Effrenium</taxon>
    </lineage>
</organism>
<dbReference type="GO" id="GO:0005506">
    <property type="term" value="F:iron ion binding"/>
    <property type="evidence" value="ECO:0007669"/>
    <property type="project" value="InterPro"/>
</dbReference>
<dbReference type="Pfam" id="PF13640">
    <property type="entry name" value="2OG-FeII_Oxy_3"/>
    <property type="match status" value="1"/>
</dbReference>
<feature type="domain" description="Fe2OG dioxygenase" evidence="7">
    <location>
        <begin position="125"/>
        <end position="228"/>
    </location>
</feature>
<evidence type="ECO:0000313" key="9">
    <source>
        <dbReference type="Proteomes" id="UP001178507"/>
    </source>
</evidence>
<protein>
    <recommendedName>
        <fullName evidence="7">Fe2OG dioxygenase domain-containing protein</fullName>
    </recommendedName>
</protein>
<dbReference type="InterPro" id="IPR044862">
    <property type="entry name" value="Pro_4_hyd_alph_FE2OG_OXY"/>
</dbReference>